<proteinExistence type="predicted"/>
<feature type="transmembrane region" description="Helical" evidence="1">
    <location>
        <begin position="12"/>
        <end position="30"/>
    </location>
</feature>
<keyword evidence="1" id="KW-0472">Membrane</keyword>
<keyword evidence="1" id="KW-0812">Transmembrane</keyword>
<dbReference type="Pfam" id="PF07009">
    <property type="entry name" value="NusG_II"/>
    <property type="match status" value="1"/>
</dbReference>
<accession>A0A7C4CA18</accession>
<dbReference type="EMBL" id="DSUT01000009">
    <property type="protein sequence ID" value="HGK27393.1"/>
    <property type="molecule type" value="Genomic_DNA"/>
</dbReference>
<comment type="caution">
    <text evidence="2">The sequence shown here is derived from an EMBL/GenBank/DDBJ whole genome shotgun (WGS) entry which is preliminary data.</text>
</comment>
<dbReference type="InterPro" id="IPR038690">
    <property type="entry name" value="NusG_2_sf"/>
</dbReference>
<dbReference type="AlphaFoldDB" id="A0A7C4CA18"/>
<reference evidence="2" key="1">
    <citation type="journal article" date="2020" name="mSystems">
        <title>Genome- and Community-Level Interaction Insights into Carbon Utilization and Element Cycling Functions of Hydrothermarchaeota in Hydrothermal Sediment.</title>
        <authorList>
            <person name="Zhou Z."/>
            <person name="Liu Y."/>
            <person name="Xu W."/>
            <person name="Pan J."/>
            <person name="Luo Z.H."/>
            <person name="Li M."/>
        </authorList>
    </citation>
    <scope>NUCLEOTIDE SEQUENCE [LARGE SCALE GENOMIC DNA]</scope>
    <source>
        <strain evidence="2">SpSt-488</strain>
    </source>
</reference>
<gene>
    <name evidence="2" type="ORF">ENS41_00365</name>
</gene>
<organism evidence="2">
    <name type="scientific">candidate division WOR-3 bacterium</name>
    <dbReference type="NCBI Taxonomy" id="2052148"/>
    <lineage>
        <taxon>Bacteria</taxon>
        <taxon>Bacteria division WOR-3</taxon>
    </lineage>
</organism>
<name>A0A7C4CA18_UNCW3</name>
<dbReference type="Gene3D" id="2.60.320.10">
    <property type="entry name" value="N-utilization substance G protein NusG, insert domain"/>
    <property type="match status" value="1"/>
</dbReference>
<evidence type="ECO:0000256" key="1">
    <source>
        <dbReference type="SAM" id="Phobius"/>
    </source>
</evidence>
<sequence length="123" mass="12904">MKKRRLVSIGDVVLVAMLLAAGGVSGVLLWCRAAPPAVCVVTAAAVQTKLKLPADTTLEFVGPVGRTLVCVLGRTAWVAESDCPDKRCVRQGRIARAGQAIVCAPNRVVVRLTGQGELDGITR</sequence>
<evidence type="ECO:0000313" key="2">
    <source>
        <dbReference type="EMBL" id="HGK27393.1"/>
    </source>
</evidence>
<protein>
    <submittedName>
        <fullName evidence="2">NusG domain II-containing protein</fullName>
    </submittedName>
</protein>
<keyword evidence="1" id="KW-1133">Transmembrane helix</keyword>